<dbReference type="EMBL" id="MLIK01000004">
    <property type="protein sequence ID" value="OHU30724.1"/>
    <property type="molecule type" value="Genomic_DNA"/>
</dbReference>
<dbReference type="Proteomes" id="UP000179616">
    <property type="component" value="Unassembled WGS sequence"/>
</dbReference>
<dbReference type="RefSeq" id="WP_070935849.1">
    <property type="nucleotide sequence ID" value="NZ_MLIK01000004.1"/>
</dbReference>
<protein>
    <recommendedName>
        <fullName evidence="3">Metal-dependent phosphohydrolase</fullName>
    </recommendedName>
</protein>
<evidence type="ECO:0000313" key="2">
    <source>
        <dbReference type="Proteomes" id="UP000179616"/>
    </source>
</evidence>
<evidence type="ECO:0000313" key="1">
    <source>
        <dbReference type="EMBL" id="OHU30724.1"/>
    </source>
</evidence>
<dbReference type="InterPro" id="IPR009218">
    <property type="entry name" value="HD_phosphohydro"/>
</dbReference>
<dbReference type="PANTHER" id="PTHR21174">
    <property type="match status" value="1"/>
</dbReference>
<accession>A0A1S1L8X4</accession>
<reference evidence="1 2" key="1">
    <citation type="submission" date="2016-10" db="EMBL/GenBank/DDBJ databases">
        <title>Evaluation of Human, Veterinary and Environmental Mycobacterium chelonae Isolates by Core Genome Phylogenomic Analysis, Targeted Gene Comparison, and Anti-microbial Susceptibility Patterns: A Tale of Mistaken Identities.</title>
        <authorList>
            <person name="Fogelson S.B."/>
            <person name="Camus A.C."/>
            <person name="Lorenz W."/>
            <person name="Vasireddy R."/>
            <person name="Vasireddy S."/>
            <person name="Smith T."/>
            <person name="Brown-Elliott B.A."/>
            <person name="Wallace R.J.Jr."/>
            <person name="Hasan N.A."/>
            <person name="Reischl U."/>
            <person name="Sanchez S."/>
        </authorList>
    </citation>
    <scope>NUCLEOTIDE SEQUENCE [LARGE SCALE GENOMIC DNA]</scope>
    <source>
        <strain evidence="1 2">1559</strain>
    </source>
</reference>
<organism evidence="1 2">
    <name type="scientific">Mycobacteroides franklinii</name>
    <dbReference type="NCBI Taxonomy" id="948102"/>
    <lineage>
        <taxon>Bacteria</taxon>
        <taxon>Bacillati</taxon>
        <taxon>Actinomycetota</taxon>
        <taxon>Actinomycetes</taxon>
        <taxon>Mycobacteriales</taxon>
        <taxon>Mycobacteriaceae</taxon>
        <taxon>Mycobacteroides</taxon>
    </lineage>
</organism>
<dbReference type="STRING" id="948102.BKG76_03060"/>
<dbReference type="PANTHER" id="PTHR21174:SF0">
    <property type="entry name" value="HD PHOSPHOHYDROLASE FAMILY PROTEIN-RELATED"/>
    <property type="match status" value="1"/>
</dbReference>
<dbReference type="AlphaFoldDB" id="A0A1S1L8X4"/>
<dbReference type="PIRSF" id="PIRSF035170">
    <property type="entry name" value="HD_phosphohydro"/>
    <property type="match status" value="1"/>
</dbReference>
<comment type="caution">
    <text evidence="1">The sequence shown here is derived from an EMBL/GenBank/DDBJ whole genome shotgun (WGS) entry which is preliminary data.</text>
</comment>
<dbReference type="Gene3D" id="1.10.3210.10">
    <property type="entry name" value="Hypothetical protein af1432"/>
    <property type="match status" value="1"/>
</dbReference>
<name>A0A1S1L8X4_9MYCO</name>
<proteinExistence type="predicted"/>
<sequence>MTATTVLTDDVRSDLLRRWSEPHRRHHDVVHLREVLDAVEMLAQDGAVFDRDAVELAAWFHDAVYDIGRADNERQSADLARKLLPPHIGDEVARLVILTETHRVEPHDANGAVLSDADLSVLGAAAERYSRYVDAVREEYASIPDQVFRRERARVLRALLQKAELFHTEAGRARWEAAARHNVEAELRRLG</sequence>
<gene>
    <name evidence="1" type="ORF">BKG76_03060</name>
</gene>
<dbReference type="GeneID" id="57170034"/>
<evidence type="ECO:0008006" key="3">
    <source>
        <dbReference type="Google" id="ProtNLM"/>
    </source>
</evidence>
<dbReference type="SUPFAM" id="SSF109604">
    <property type="entry name" value="HD-domain/PDEase-like"/>
    <property type="match status" value="1"/>
</dbReference>